<name>A0AAV4NY81_9ARAC</name>
<comment type="caution">
    <text evidence="1">The sequence shown here is derived from an EMBL/GenBank/DDBJ whole genome shotgun (WGS) entry which is preliminary data.</text>
</comment>
<dbReference type="AlphaFoldDB" id="A0AAV4NY81"/>
<evidence type="ECO:0000313" key="2">
    <source>
        <dbReference type="Proteomes" id="UP001054837"/>
    </source>
</evidence>
<dbReference type="Proteomes" id="UP001054837">
    <property type="component" value="Unassembled WGS sequence"/>
</dbReference>
<organism evidence="1 2">
    <name type="scientific">Caerostris darwini</name>
    <dbReference type="NCBI Taxonomy" id="1538125"/>
    <lineage>
        <taxon>Eukaryota</taxon>
        <taxon>Metazoa</taxon>
        <taxon>Ecdysozoa</taxon>
        <taxon>Arthropoda</taxon>
        <taxon>Chelicerata</taxon>
        <taxon>Arachnida</taxon>
        <taxon>Araneae</taxon>
        <taxon>Araneomorphae</taxon>
        <taxon>Entelegynae</taxon>
        <taxon>Araneoidea</taxon>
        <taxon>Araneidae</taxon>
        <taxon>Caerostris</taxon>
    </lineage>
</organism>
<proteinExistence type="predicted"/>
<evidence type="ECO:0000313" key="1">
    <source>
        <dbReference type="EMBL" id="GIX89852.1"/>
    </source>
</evidence>
<keyword evidence="2" id="KW-1185">Reference proteome</keyword>
<gene>
    <name evidence="1" type="primary">AVEN_172174_1</name>
    <name evidence="1" type="ORF">CDAR_9341</name>
</gene>
<sequence>MKQGFYLPSDTWFKQEKEPASLSPEYQKYLQIIGGFAENAVKELDILNSTSTKAFVKFLEERKKSPPKVLKEIQKKLETMQVYEK</sequence>
<reference evidence="1 2" key="1">
    <citation type="submission" date="2021-06" db="EMBL/GenBank/DDBJ databases">
        <title>Caerostris darwini draft genome.</title>
        <authorList>
            <person name="Kono N."/>
            <person name="Arakawa K."/>
        </authorList>
    </citation>
    <scope>NUCLEOTIDE SEQUENCE [LARGE SCALE GENOMIC DNA]</scope>
</reference>
<protein>
    <submittedName>
        <fullName evidence="1">Uncharacterized protein</fullName>
    </submittedName>
</protein>
<dbReference type="EMBL" id="BPLQ01002198">
    <property type="protein sequence ID" value="GIX89852.1"/>
    <property type="molecule type" value="Genomic_DNA"/>
</dbReference>
<accession>A0AAV4NY81</accession>